<evidence type="ECO:0000256" key="1">
    <source>
        <dbReference type="SAM" id="MobiDB-lite"/>
    </source>
</evidence>
<gene>
    <name evidence="2" type="primary">SPA17</name>
</gene>
<reference evidence="2" key="1">
    <citation type="submission" date="2016-05" db="EMBL/GenBank/DDBJ databases">
        <authorList>
            <person name="Lavstsen T."/>
            <person name="Jespersen J.S."/>
        </authorList>
    </citation>
    <scope>NUCLEOTIDE SEQUENCE</scope>
    <source>
        <tissue evidence="2">Brain</tissue>
    </source>
</reference>
<feature type="non-terminal residue" evidence="2">
    <location>
        <position position="1"/>
    </location>
</feature>
<feature type="compositionally biased region" description="Acidic residues" evidence="1">
    <location>
        <begin position="33"/>
        <end position="42"/>
    </location>
</feature>
<dbReference type="AlphaFoldDB" id="A0A1A8GKC0"/>
<organism evidence="2">
    <name type="scientific">Nothobranchius korthausae</name>
    <dbReference type="NCBI Taxonomy" id="1143690"/>
    <lineage>
        <taxon>Eukaryota</taxon>
        <taxon>Metazoa</taxon>
        <taxon>Chordata</taxon>
        <taxon>Craniata</taxon>
        <taxon>Vertebrata</taxon>
        <taxon>Euteleostomi</taxon>
        <taxon>Actinopterygii</taxon>
        <taxon>Neopterygii</taxon>
        <taxon>Teleostei</taxon>
        <taxon>Neoteleostei</taxon>
        <taxon>Acanthomorphata</taxon>
        <taxon>Ovalentaria</taxon>
        <taxon>Atherinomorphae</taxon>
        <taxon>Cyprinodontiformes</taxon>
        <taxon>Nothobranchiidae</taxon>
        <taxon>Nothobranchius</taxon>
    </lineage>
</organism>
<protein>
    <submittedName>
        <fullName evidence="2">Sperm autoantigenic protein 17</fullName>
    </submittedName>
</protein>
<feature type="non-terminal residue" evidence="2">
    <location>
        <position position="85"/>
    </location>
</feature>
<name>A0A1A8GKC0_9TELE</name>
<accession>A0A1A8GKC0</accession>
<reference evidence="2" key="2">
    <citation type="submission" date="2016-06" db="EMBL/GenBank/DDBJ databases">
        <title>The genome of a short-lived fish provides insights into sex chromosome evolution and the genetic control of aging.</title>
        <authorList>
            <person name="Reichwald K."/>
            <person name="Felder M."/>
            <person name="Petzold A."/>
            <person name="Koch P."/>
            <person name="Groth M."/>
            <person name="Platzer M."/>
        </authorList>
    </citation>
    <scope>NUCLEOTIDE SEQUENCE</scope>
    <source>
        <tissue evidence="2">Brain</tissue>
    </source>
</reference>
<evidence type="ECO:0000313" key="2">
    <source>
        <dbReference type="EMBL" id="SBQ71448.1"/>
    </source>
</evidence>
<sequence>KDEEESIPPFPSKPTALMPLKEIHNAEMVFHESEDDGVDEQEGDSKMVDSEEENTEEAVEIVPYPGPSNMDVCAAELGGTEKVQM</sequence>
<dbReference type="EMBL" id="HAEC01003371">
    <property type="protein sequence ID" value="SBQ71448.1"/>
    <property type="molecule type" value="Transcribed_RNA"/>
</dbReference>
<proteinExistence type="predicted"/>
<feature type="region of interest" description="Disordered" evidence="1">
    <location>
        <begin position="32"/>
        <end position="57"/>
    </location>
</feature>